<sequence>MADLKGYCYLYVIFILAITTNGTMSRKPSSRAVKGAYWPSYSSGFPPSAIDTRLFTHLYYAFLVPDNVTFRFDISNATALTLLDFTSTVSKKNPPAKTLFSVGGGGADPNIFSQMASEKSGRKSFIGSSIEVARKYGFDGIDLDWEFPQNTTDMENFGCLFDEWRAAVREEAKATRKSPLLLTAAVYFSVKFFLAPIVRSYPVDSINRNLDWVNAMTYDYHGSWDTTATGTLAALFDPLSNISTSYGLRSWINAGLHPSKLIMGLPLYGRTWQLKDPRVNGIGASAVGVGPGIDGTLTFSQVEMFNRENKSTVVYNVETVSTYSYSGTSWITYDDERSTMVKIAYVEALGLRGYFFWAVNGDLDWKIPRIGEILFMHDLTIIRGLNAKPLLFLIQLMQNHFM</sequence>
<comment type="caution">
    <text evidence="1">The sequence shown here is derived from an EMBL/GenBank/DDBJ whole genome shotgun (WGS) entry which is preliminary data.</text>
</comment>
<proteinExistence type="predicted"/>
<name>A0ACB7Z469_9ERIC</name>
<reference evidence="1 2" key="1">
    <citation type="journal article" date="2021" name="Hortic Res">
        <title>High-quality reference genome and annotation aids understanding of berry development for evergreen blueberry (Vaccinium darrowii).</title>
        <authorList>
            <person name="Yu J."/>
            <person name="Hulse-Kemp A.M."/>
            <person name="Babiker E."/>
            <person name="Staton M."/>
        </authorList>
    </citation>
    <scope>NUCLEOTIDE SEQUENCE [LARGE SCALE GENOMIC DNA]</scope>
    <source>
        <strain evidence="2">cv. NJ 8807/NJ 8810</strain>
        <tissue evidence="1">Young leaf</tissue>
    </source>
</reference>
<organism evidence="1 2">
    <name type="scientific">Vaccinium darrowii</name>
    <dbReference type="NCBI Taxonomy" id="229202"/>
    <lineage>
        <taxon>Eukaryota</taxon>
        <taxon>Viridiplantae</taxon>
        <taxon>Streptophyta</taxon>
        <taxon>Embryophyta</taxon>
        <taxon>Tracheophyta</taxon>
        <taxon>Spermatophyta</taxon>
        <taxon>Magnoliopsida</taxon>
        <taxon>eudicotyledons</taxon>
        <taxon>Gunneridae</taxon>
        <taxon>Pentapetalae</taxon>
        <taxon>asterids</taxon>
        <taxon>Ericales</taxon>
        <taxon>Ericaceae</taxon>
        <taxon>Vaccinioideae</taxon>
        <taxon>Vaccinieae</taxon>
        <taxon>Vaccinium</taxon>
    </lineage>
</organism>
<accession>A0ACB7Z469</accession>
<gene>
    <name evidence="1" type="ORF">Vadar_009931</name>
</gene>
<dbReference type="Proteomes" id="UP000828048">
    <property type="component" value="Chromosome 4"/>
</dbReference>
<evidence type="ECO:0000313" key="2">
    <source>
        <dbReference type="Proteomes" id="UP000828048"/>
    </source>
</evidence>
<keyword evidence="2" id="KW-1185">Reference proteome</keyword>
<dbReference type="EMBL" id="CM037154">
    <property type="protein sequence ID" value="KAH7860147.1"/>
    <property type="molecule type" value="Genomic_DNA"/>
</dbReference>
<protein>
    <submittedName>
        <fullName evidence="1">Uncharacterized protein</fullName>
    </submittedName>
</protein>
<evidence type="ECO:0000313" key="1">
    <source>
        <dbReference type="EMBL" id="KAH7860147.1"/>
    </source>
</evidence>